<keyword evidence="2" id="KW-1277">Toxin-antitoxin system</keyword>
<protein>
    <recommendedName>
        <fullName evidence="5">Addiction module toxin RelE</fullName>
    </recommendedName>
</protein>
<dbReference type="PANTHER" id="PTHR35601:SF1">
    <property type="entry name" value="TOXIN RELE"/>
    <property type="match status" value="1"/>
</dbReference>
<evidence type="ECO:0000313" key="3">
    <source>
        <dbReference type="EMBL" id="OGK47307.1"/>
    </source>
</evidence>
<accession>A0A1F7IVC8</accession>
<dbReference type="Proteomes" id="UP000177141">
    <property type="component" value="Unassembled WGS sequence"/>
</dbReference>
<dbReference type="InterPro" id="IPR007712">
    <property type="entry name" value="RelE/ParE_toxin"/>
</dbReference>
<evidence type="ECO:0000256" key="1">
    <source>
        <dbReference type="ARBA" id="ARBA00006226"/>
    </source>
</evidence>
<dbReference type="Gene3D" id="3.30.2310.20">
    <property type="entry name" value="RelE-like"/>
    <property type="match status" value="1"/>
</dbReference>
<dbReference type="InterPro" id="IPR035093">
    <property type="entry name" value="RelE/ParE_toxin_dom_sf"/>
</dbReference>
<comment type="caution">
    <text evidence="3">The sequence shown here is derived from an EMBL/GenBank/DDBJ whole genome shotgun (WGS) entry which is preliminary data.</text>
</comment>
<sequence length="83" mass="9694">MYQIKLTAQAKKELKKIKLLHQKAIDAVFEDLKENPRLGKPLTRELTGKYSYKIGVYRLIYSINAKDKIIFILTAGHRLTIYK</sequence>
<dbReference type="STRING" id="1802061.A3A93_05985"/>
<dbReference type="SUPFAM" id="SSF143011">
    <property type="entry name" value="RelE-like"/>
    <property type="match status" value="1"/>
</dbReference>
<reference evidence="3 4" key="1">
    <citation type="journal article" date="2016" name="Nat. Commun.">
        <title>Thousands of microbial genomes shed light on interconnected biogeochemical processes in an aquifer system.</title>
        <authorList>
            <person name="Anantharaman K."/>
            <person name="Brown C.T."/>
            <person name="Hug L.A."/>
            <person name="Sharon I."/>
            <person name="Castelle C.J."/>
            <person name="Probst A.J."/>
            <person name="Thomas B.C."/>
            <person name="Singh A."/>
            <person name="Wilkins M.J."/>
            <person name="Karaoz U."/>
            <person name="Brodie E.L."/>
            <person name="Williams K.H."/>
            <person name="Hubbard S.S."/>
            <person name="Banfield J.F."/>
        </authorList>
    </citation>
    <scope>NUCLEOTIDE SEQUENCE [LARGE SCALE GENOMIC DNA]</scope>
</reference>
<dbReference type="NCBIfam" id="TIGR02385">
    <property type="entry name" value="RelE_StbE"/>
    <property type="match status" value="1"/>
</dbReference>
<gene>
    <name evidence="3" type="ORF">A3A93_05985</name>
</gene>
<evidence type="ECO:0000313" key="4">
    <source>
        <dbReference type="Proteomes" id="UP000177141"/>
    </source>
</evidence>
<dbReference type="AlphaFoldDB" id="A0A1F7IVC8"/>
<comment type="similarity">
    <text evidence="1">Belongs to the RelE toxin family.</text>
</comment>
<proteinExistence type="inferred from homology"/>
<name>A0A1F7IVC8_9BACT</name>
<dbReference type="PANTHER" id="PTHR35601">
    <property type="entry name" value="TOXIN RELE"/>
    <property type="match status" value="1"/>
</dbReference>
<evidence type="ECO:0008006" key="5">
    <source>
        <dbReference type="Google" id="ProtNLM"/>
    </source>
</evidence>
<organism evidence="3 4">
    <name type="scientific">Candidatus Roizmanbacteria bacterium RIFCSPLOWO2_01_FULL_38_12</name>
    <dbReference type="NCBI Taxonomy" id="1802061"/>
    <lineage>
        <taxon>Bacteria</taxon>
        <taxon>Candidatus Roizmaniibacteriota</taxon>
    </lineage>
</organism>
<evidence type="ECO:0000256" key="2">
    <source>
        <dbReference type="ARBA" id="ARBA00022649"/>
    </source>
</evidence>
<dbReference type="EMBL" id="MGAL01000034">
    <property type="protein sequence ID" value="OGK47307.1"/>
    <property type="molecule type" value="Genomic_DNA"/>
</dbReference>
<dbReference type="Pfam" id="PF05016">
    <property type="entry name" value="ParE_toxin"/>
    <property type="match status" value="1"/>
</dbReference>